<dbReference type="KEGG" id="ccz:CCALI_01215"/>
<keyword evidence="2" id="KW-1185">Reference proteome</keyword>
<proteinExistence type="predicted"/>
<evidence type="ECO:0000313" key="2">
    <source>
        <dbReference type="Proteomes" id="UP000014227"/>
    </source>
</evidence>
<dbReference type="RefSeq" id="WP_016482578.1">
    <property type="nucleotide sequence ID" value="NC_021487.1"/>
</dbReference>
<accession>S0EYM5</accession>
<reference evidence="2" key="1">
    <citation type="submission" date="2013-03" db="EMBL/GenBank/DDBJ databases">
        <title>Genome sequence of Chthonomonas calidirosea, the first sequenced genome from the Armatimonadetes phylum (formally candidate division OP10).</title>
        <authorList>
            <person name="Lee K.C.Y."/>
            <person name="Morgan X.C."/>
            <person name="Dunfield P.F."/>
            <person name="Tamas I."/>
            <person name="Houghton K.M."/>
            <person name="Vyssotski M."/>
            <person name="Ryan J.L.J."/>
            <person name="Lagutin K."/>
            <person name="McDonald I.R."/>
            <person name="Stott M.B."/>
        </authorList>
    </citation>
    <scope>NUCLEOTIDE SEQUENCE [LARGE SCALE GENOMIC DNA]</scope>
    <source>
        <strain evidence="2">DSM 23976 / ICMP 18418 / T49</strain>
    </source>
</reference>
<dbReference type="EMBL" id="HF951689">
    <property type="protein sequence ID" value="CCW35033.1"/>
    <property type="molecule type" value="Genomic_DNA"/>
</dbReference>
<name>S0EYM5_CHTCT</name>
<dbReference type="PATRIC" id="fig|1303518.3.peg.1237"/>
<dbReference type="AlphaFoldDB" id="S0EYM5"/>
<dbReference type="InParanoid" id="S0EYM5"/>
<protein>
    <submittedName>
        <fullName evidence="1">Uncharacterized protein</fullName>
    </submittedName>
</protein>
<dbReference type="Proteomes" id="UP000014227">
    <property type="component" value="Chromosome I"/>
</dbReference>
<gene>
    <name evidence="1" type="ORF">CCALI_01215</name>
</gene>
<dbReference type="STRING" id="454171.CP488_02882"/>
<sequence length="77" mass="9115">MRDDPSFRPCWRCRRYDRALRICRDGKANPRRKIDAIALVELLGVRALCIHNPHRETLARRIFMPNTEFQCKTSKSS</sequence>
<evidence type="ECO:0000313" key="1">
    <source>
        <dbReference type="EMBL" id="CCW35033.1"/>
    </source>
</evidence>
<organism evidence="1 2">
    <name type="scientific">Chthonomonas calidirosea (strain DSM 23976 / ICMP 18418 / T49)</name>
    <dbReference type="NCBI Taxonomy" id="1303518"/>
    <lineage>
        <taxon>Bacteria</taxon>
        <taxon>Bacillati</taxon>
        <taxon>Armatimonadota</taxon>
        <taxon>Chthonomonadia</taxon>
        <taxon>Chthonomonadales</taxon>
        <taxon>Chthonomonadaceae</taxon>
        <taxon>Chthonomonas</taxon>
    </lineage>
</organism>
<dbReference type="HOGENOM" id="CLU_2631791_0_0_0"/>